<keyword evidence="6" id="KW-1185">Reference proteome</keyword>
<name>A0ABS9TLE0_9PSEU</name>
<reference evidence="5 6" key="1">
    <citation type="submission" date="2022-03" db="EMBL/GenBank/DDBJ databases">
        <title>Pseudonocardia alaer sp. nov., a novel actinomycete isolated from reed forest soil.</title>
        <authorList>
            <person name="Wang L."/>
        </authorList>
    </citation>
    <scope>NUCLEOTIDE SEQUENCE [LARGE SCALE GENOMIC DNA]</scope>
    <source>
        <strain evidence="5 6">Y-16303</strain>
    </source>
</reference>
<comment type="caution">
    <text evidence="5">The sequence shown here is derived from an EMBL/GenBank/DDBJ whole genome shotgun (WGS) entry which is preliminary data.</text>
</comment>
<dbReference type="CDD" id="cd01392">
    <property type="entry name" value="HTH_LacI"/>
    <property type="match status" value="1"/>
</dbReference>
<keyword evidence="1" id="KW-0805">Transcription regulation</keyword>
<dbReference type="SUPFAM" id="SSF47413">
    <property type="entry name" value="lambda repressor-like DNA-binding domains"/>
    <property type="match status" value="1"/>
</dbReference>
<dbReference type="InterPro" id="IPR010982">
    <property type="entry name" value="Lambda_DNA-bd_dom_sf"/>
</dbReference>
<keyword evidence="3" id="KW-0804">Transcription</keyword>
<gene>
    <name evidence="5" type="ORF">MMF94_26980</name>
</gene>
<dbReference type="PANTHER" id="PTHR30146">
    <property type="entry name" value="LACI-RELATED TRANSCRIPTIONAL REPRESSOR"/>
    <property type="match status" value="1"/>
</dbReference>
<sequence>MTTVTELSIRIDTNGGRRRMVTSRDVARVAGVSQSTVSYVMSGRRSISAETRRRVEAAIEELTYHPNAGARALASQRTQVIGLVVPFTPGADTTGLLPFIETIASCAREADHDVLLVTANEGSAGLKRLAGRSLCDAIVMMDIETDDARIPVAATLSVPVILIGVPGDNAGLHCVDLDFPLAGRMAVDELAALGHRRVVLVGHPAEVVERDVNFVGRFQRGATDAASAHGVALKVVAPVAPGRDGAEAAVEQVLAVGGERPGVVVPNSQALQPVLQVLVDRGLHPGRDLSLIALCTDAAAEAVTPSVTNVSLEPRDVSRRAMQILFQLLDRGQEPPSELVQLIPPRLTRRRTTLPSP</sequence>
<feature type="domain" description="HTH lacI-type" evidence="4">
    <location>
        <begin position="21"/>
        <end position="75"/>
    </location>
</feature>
<dbReference type="PANTHER" id="PTHR30146:SF153">
    <property type="entry name" value="LACTOSE OPERON REPRESSOR"/>
    <property type="match status" value="1"/>
</dbReference>
<proteinExistence type="predicted"/>
<evidence type="ECO:0000256" key="1">
    <source>
        <dbReference type="ARBA" id="ARBA00023015"/>
    </source>
</evidence>
<dbReference type="InterPro" id="IPR046335">
    <property type="entry name" value="LacI/GalR-like_sensor"/>
</dbReference>
<dbReference type="EMBL" id="JAKXMK010000025">
    <property type="protein sequence ID" value="MCH6169359.1"/>
    <property type="molecule type" value="Genomic_DNA"/>
</dbReference>
<dbReference type="SUPFAM" id="SSF53822">
    <property type="entry name" value="Periplasmic binding protein-like I"/>
    <property type="match status" value="1"/>
</dbReference>
<protein>
    <submittedName>
        <fullName evidence="5">LacI family transcriptional regulator</fullName>
    </submittedName>
</protein>
<evidence type="ECO:0000313" key="5">
    <source>
        <dbReference type="EMBL" id="MCH6169359.1"/>
    </source>
</evidence>
<evidence type="ECO:0000259" key="4">
    <source>
        <dbReference type="PROSITE" id="PS50932"/>
    </source>
</evidence>
<organism evidence="5 6">
    <name type="scientific">Pseudonocardia alaniniphila</name>
    <dbReference type="NCBI Taxonomy" id="75291"/>
    <lineage>
        <taxon>Bacteria</taxon>
        <taxon>Bacillati</taxon>
        <taxon>Actinomycetota</taxon>
        <taxon>Actinomycetes</taxon>
        <taxon>Pseudonocardiales</taxon>
        <taxon>Pseudonocardiaceae</taxon>
        <taxon>Pseudonocardia</taxon>
    </lineage>
</organism>
<dbReference type="SMART" id="SM00354">
    <property type="entry name" value="HTH_LACI"/>
    <property type="match status" value="1"/>
</dbReference>
<dbReference type="Gene3D" id="1.10.260.40">
    <property type="entry name" value="lambda repressor-like DNA-binding domains"/>
    <property type="match status" value="1"/>
</dbReference>
<evidence type="ECO:0000256" key="2">
    <source>
        <dbReference type="ARBA" id="ARBA00023125"/>
    </source>
</evidence>
<accession>A0ABS9TLE0</accession>
<dbReference type="RefSeq" id="WP_241040006.1">
    <property type="nucleotide sequence ID" value="NZ_BAAAJF010000045.1"/>
</dbReference>
<dbReference type="Pfam" id="PF13377">
    <property type="entry name" value="Peripla_BP_3"/>
    <property type="match status" value="1"/>
</dbReference>
<evidence type="ECO:0000313" key="6">
    <source>
        <dbReference type="Proteomes" id="UP001299970"/>
    </source>
</evidence>
<dbReference type="InterPro" id="IPR000843">
    <property type="entry name" value="HTH_LacI"/>
</dbReference>
<evidence type="ECO:0000256" key="3">
    <source>
        <dbReference type="ARBA" id="ARBA00023163"/>
    </source>
</evidence>
<dbReference type="Proteomes" id="UP001299970">
    <property type="component" value="Unassembled WGS sequence"/>
</dbReference>
<dbReference type="PROSITE" id="PS50932">
    <property type="entry name" value="HTH_LACI_2"/>
    <property type="match status" value="1"/>
</dbReference>
<dbReference type="Pfam" id="PF00356">
    <property type="entry name" value="LacI"/>
    <property type="match status" value="1"/>
</dbReference>
<dbReference type="Gene3D" id="3.40.50.2300">
    <property type="match status" value="2"/>
</dbReference>
<keyword evidence="2" id="KW-0238">DNA-binding</keyword>
<dbReference type="InterPro" id="IPR028082">
    <property type="entry name" value="Peripla_BP_I"/>
</dbReference>